<evidence type="ECO:0000313" key="2">
    <source>
        <dbReference type="EMBL" id="HDN84230.1"/>
    </source>
</evidence>
<dbReference type="InterPro" id="IPR056798">
    <property type="entry name" value="ADH_Fe_C"/>
</dbReference>
<reference evidence="2" key="2">
    <citation type="journal article" date="2020" name="mSystems">
        <title>Genome- and Community-Level Interaction Insights into Carbon Utilization and Element Cycling Functions of Hydrothermarchaeota in Hydrothermal Sediment.</title>
        <authorList>
            <person name="Zhou Z."/>
            <person name="Liu Y."/>
            <person name="Xu W."/>
            <person name="Pan J."/>
            <person name="Luo Z.H."/>
            <person name="Li M."/>
        </authorList>
    </citation>
    <scope>NUCLEOTIDE SEQUENCE [LARGE SCALE GENOMIC DNA]</scope>
    <source>
        <strain evidence="2">HyVt-219</strain>
    </source>
</reference>
<dbReference type="Proteomes" id="UP000267654">
    <property type="component" value="Unassembled WGS sequence"/>
</dbReference>
<protein>
    <submittedName>
        <fullName evidence="2">Iron-containing alcohol dehydrogenase</fullName>
    </submittedName>
</protein>
<dbReference type="Proteomes" id="UP000885660">
    <property type="component" value="Unassembled WGS sequence"/>
</dbReference>
<name>A0A662D9D1_UNCAE</name>
<feature type="domain" description="Fe-containing alcohol dehydrogenase-like C-terminal" evidence="1">
    <location>
        <begin position="2"/>
        <end position="55"/>
    </location>
</feature>
<comment type="caution">
    <text evidence="3">The sequence shown here is derived from an EMBL/GenBank/DDBJ whole genome shotgun (WGS) entry which is preliminary data.</text>
</comment>
<dbReference type="EMBL" id="DRBC01000036">
    <property type="protein sequence ID" value="HDN84230.1"/>
    <property type="molecule type" value="Genomic_DNA"/>
</dbReference>
<organism evidence="3 4">
    <name type="scientific">Aerophobetes bacterium</name>
    <dbReference type="NCBI Taxonomy" id="2030807"/>
    <lineage>
        <taxon>Bacteria</taxon>
        <taxon>Candidatus Aerophobota</taxon>
    </lineage>
</organism>
<dbReference type="Pfam" id="PF25137">
    <property type="entry name" value="ADH_Fe_C"/>
    <property type="match status" value="1"/>
</dbReference>
<proteinExistence type="predicted"/>
<dbReference type="SUPFAM" id="SSF56796">
    <property type="entry name" value="Dehydroquinate synthase-like"/>
    <property type="match status" value="1"/>
</dbReference>
<gene>
    <name evidence="3" type="ORF">DRI96_06755</name>
    <name evidence="2" type="ORF">ENG47_00550</name>
</gene>
<reference evidence="3 4" key="1">
    <citation type="submission" date="2018-06" db="EMBL/GenBank/DDBJ databases">
        <title>Extensive metabolic versatility and redundancy in microbially diverse, dynamic hydrothermal sediments.</title>
        <authorList>
            <person name="Dombrowski N."/>
            <person name="Teske A."/>
            <person name="Baker B.J."/>
        </authorList>
    </citation>
    <scope>NUCLEOTIDE SEQUENCE [LARGE SCALE GENOMIC DNA]</scope>
    <source>
        <strain evidence="3">B19_G9</strain>
    </source>
</reference>
<dbReference type="EMBL" id="QMQB01000277">
    <property type="protein sequence ID" value="RLE11117.1"/>
    <property type="molecule type" value="Genomic_DNA"/>
</dbReference>
<evidence type="ECO:0000313" key="4">
    <source>
        <dbReference type="Proteomes" id="UP000267654"/>
    </source>
</evidence>
<accession>A0A662D9D1</accession>
<evidence type="ECO:0000313" key="3">
    <source>
        <dbReference type="EMBL" id="RLE11117.1"/>
    </source>
</evidence>
<dbReference type="Gene3D" id="1.20.1090.10">
    <property type="entry name" value="Dehydroquinate synthase-like - alpha domain"/>
    <property type="match status" value="1"/>
</dbReference>
<sequence length="57" mass="6563">MKNLIKDINLPSTLSEIGVRRESIDEMAKETVKQGAMKKNPKVMQIEDILELYQKCI</sequence>
<dbReference type="AlphaFoldDB" id="A0A662D9D1"/>
<evidence type="ECO:0000259" key="1">
    <source>
        <dbReference type="Pfam" id="PF25137"/>
    </source>
</evidence>